<name>A0AAD7E138_MYCRO</name>
<protein>
    <submittedName>
        <fullName evidence="1">Uncharacterized protein</fullName>
    </submittedName>
</protein>
<dbReference type="EMBL" id="JARKIE010000012">
    <property type="protein sequence ID" value="KAJ7703536.1"/>
    <property type="molecule type" value="Genomic_DNA"/>
</dbReference>
<dbReference type="Proteomes" id="UP001221757">
    <property type="component" value="Unassembled WGS sequence"/>
</dbReference>
<accession>A0AAD7E138</accession>
<proteinExistence type="predicted"/>
<sequence length="133" mass="14661">MSMPAICSLTLSFSTLSPDSLAAYQQFATAATLDGVNLALTNLKEMCLQGAMPKWLNGHLYAFLRGLSLHRFRGPTVIAWVDVQLICSEGKNLVGLRLDQVECRDMPLTDDHSLPIMKKLVELHLNVFNGLST</sequence>
<organism evidence="1 2">
    <name type="scientific">Mycena rosella</name>
    <name type="common">Pink bonnet</name>
    <name type="synonym">Agaricus rosellus</name>
    <dbReference type="NCBI Taxonomy" id="1033263"/>
    <lineage>
        <taxon>Eukaryota</taxon>
        <taxon>Fungi</taxon>
        <taxon>Dikarya</taxon>
        <taxon>Basidiomycota</taxon>
        <taxon>Agaricomycotina</taxon>
        <taxon>Agaricomycetes</taxon>
        <taxon>Agaricomycetidae</taxon>
        <taxon>Agaricales</taxon>
        <taxon>Marasmiineae</taxon>
        <taxon>Mycenaceae</taxon>
        <taxon>Mycena</taxon>
    </lineage>
</organism>
<keyword evidence="2" id="KW-1185">Reference proteome</keyword>
<comment type="caution">
    <text evidence="1">The sequence shown here is derived from an EMBL/GenBank/DDBJ whole genome shotgun (WGS) entry which is preliminary data.</text>
</comment>
<dbReference type="AlphaFoldDB" id="A0AAD7E138"/>
<gene>
    <name evidence="1" type="ORF">B0H17DRAFT_1194071</name>
</gene>
<reference evidence="1" key="1">
    <citation type="submission" date="2023-03" db="EMBL/GenBank/DDBJ databases">
        <title>Massive genome expansion in bonnet fungi (Mycena s.s.) driven by repeated elements and novel gene families across ecological guilds.</title>
        <authorList>
            <consortium name="Lawrence Berkeley National Laboratory"/>
            <person name="Harder C.B."/>
            <person name="Miyauchi S."/>
            <person name="Viragh M."/>
            <person name="Kuo A."/>
            <person name="Thoen E."/>
            <person name="Andreopoulos B."/>
            <person name="Lu D."/>
            <person name="Skrede I."/>
            <person name="Drula E."/>
            <person name="Henrissat B."/>
            <person name="Morin E."/>
            <person name="Kohler A."/>
            <person name="Barry K."/>
            <person name="LaButti K."/>
            <person name="Morin E."/>
            <person name="Salamov A."/>
            <person name="Lipzen A."/>
            <person name="Mereny Z."/>
            <person name="Hegedus B."/>
            <person name="Baldrian P."/>
            <person name="Stursova M."/>
            <person name="Weitz H."/>
            <person name="Taylor A."/>
            <person name="Grigoriev I.V."/>
            <person name="Nagy L.G."/>
            <person name="Martin F."/>
            <person name="Kauserud H."/>
        </authorList>
    </citation>
    <scope>NUCLEOTIDE SEQUENCE</scope>
    <source>
        <strain evidence="1">CBHHK067</strain>
    </source>
</reference>
<evidence type="ECO:0000313" key="2">
    <source>
        <dbReference type="Proteomes" id="UP001221757"/>
    </source>
</evidence>
<evidence type="ECO:0000313" key="1">
    <source>
        <dbReference type="EMBL" id="KAJ7703536.1"/>
    </source>
</evidence>